<accession>A0ABN0XIS5</accession>
<protein>
    <submittedName>
        <fullName evidence="2">Uncharacterized protein</fullName>
    </submittedName>
</protein>
<evidence type="ECO:0000313" key="3">
    <source>
        <dbReference type="Proteomes" id="UP001501166"/>
    </source>
</evidence>
<dbReference type="Proteomes" id="UP001501166">
    <property type="component" value="Unassembled WGS sequence"/>
</dbReference>
<keyword evidence="3" id="KW-1185">Reference proteome</keyword>
<feature type="compositionally biased region" description="Basic and acidic residues" evidence="1">
    <location>
        <begin position="30"/>
        <end position="60"/>
    </location>
</feature>
<gene>
    <name evidence="2" type="ORF">GCM10008932_16780</name>
</gene>
<name>A0ABN0XIS5_9LACT</name>
<proteinExistence type="predicted"/>
<feature type="region of interest" description="Disordered" evidence="1">
    <location>
        <begin position="1"/>
        <end position="89"/>
    </location>
</feature>
<feature type="compositionally biased region" description="Basic and acidic residues" evidence="1">
    <location>
        <begin position="79"/>
        <end position="89"/>
    </location>
</feature>
<feature type="compositionally biased region" description="Acidic residues" evidence="1">
    <location>
        <begin position="61"/>
        <end position="72"/>
    </location>
</feature>
<organism evidence="2 3">
    <name type="scientific">Alkalibacterium iburiense</name>
    <dbReference type="NCBI Taxonomy" id="290589"/>
    <lineage>
        <taxon>Bacteria</taxon>
        <taxon>Bacillati</taxon>
        <taxon>Bacillota</taxon>
        <taxon>Bacilli</taxon>
        <taxon>Lactobacillales</taxon>
        <taxon>Carnobacteriaceae</taxon>
        <taxon>Alkalibacterium</taxon>
    </lineage>
</organism>
<evidence type="ECO:0000256" key="1">
    <source>
        <dbReference type="SAM" id="MobiDB-lite"/>
    </source>
</evidence>
<dbReference type="RefSeq" id="WP_343755631.1">
    <property type="nucleotide sequence ID" value="NZ_BAAACW010000108.1"/>
</dbReference>
<reference evidence="2 3" key="1">
    <citation type="journal article" date="2019" name="Int. J. Syst. Evol. Microbiol.">
        <title>The Global Catalogue of Microorganisms (GCM) 10K type strain sequencing project: providing services to taxonomists for standard genome sequencing and annotation.</title>
        <authorList>
            <consortium name="The Broad Institute Genomics Platform"/>
            <consortium name="The Broad Institute Genome Sequencing Center for Infectious Disease"/>
            <person name="Wu L."/>
            <person name="Ma J."/>
        </authorList>
    </citation>
    <scope>NUCLEOTIDE SEQUENCE [LARGE SCALE GENOMIC DNA]</scope>
    <source>
        <strain evidence="2 3">JCM 12662</strain>
    </source>
</reference>
<evidence type="ECO:0000313" key="2">
    <source>
        <dbReference type="EMBL" id="GAA0365206.1"/>
    </source>
</evidence>
<sequence>MDKQPNTFGQPGAMNNDPTNQADLFADGRSISDAKNKGKKKDDAAYADDKSNELEQKAREEQDDNPLAEDFEPFNLDAIDEKNNDKDKE</sequence>
<dbReference type="EMBL" id="BAAACW010000108">
    <property type="protein sequence ID" value="GAA0365206.1"/>
    <property type="molecule type" value="Genomic_DNA"/>
</dbReference>
<comment type="caution">
    <text evidence="2">The sequence shown here is derived from an EMBL/GenBank/DDBJ whole genome shotgun (WGS) entry which is preliminary data.</text>
</comment>